<feature type="region of interest" description="Disordered" evidence="18">
    <location>
        <begin position="430"/>
        <end position="674"/>
    </location>
</feature>
<dbReference type="SMART" id="SM00184">
    <property type="entry name" value="RING"/>
    <property type="match status" value="1"/>
</dbReference>
<evidence type="ECO:0000256" key="3">
    <source>
        <dbReference type="ARBA" id="ARBA00004177"/>
    </source>
</evidence>
<evidence type="ECO:0000256" key="1">
    <source>
        <dbReference type="ARBA" id="ARBA00000900"/>
    </source>
</evidence>
<evidence type="ECO:0000256" key="8">
    <source>
        <dbReference type="ARBA" id="ARBA00022707"/>
    </source>
</evidence>
<feature type="region of interest" description="Disordered" evidence="18">
    <location>
        <begin position="708"/>
        <end position="775"/>
    </location>
</feature>
<gene>
    <name evidence="21" type="ORF">TWF694_009703</name>
</gene>
<feature type="region of interest" description="Disordered" evidence="18">
    <location>
        <begin position="233"/>
        <end position="337"/>
    </location>
</feature>
<evidence type="ECO:0000256" key="5">
    <source>
        <dbReference type="ARBA" id="ARBA00004906"/>
    </source>
</evidence>
<dbReference type="SMART" id="SM00064">
    <property type="entry name" value="FYVE"/>
    <property type="match status" value="1"/>
</dbReference>
<organism evidence="21 22">
    <name type="scientific">Orbilia ellipsospora</name>
    <dbReference type="NCBI Taxonomy" id="2528407"/>
    <lineage>
        <taxon>Eukaryota</taxon>
        <taxon>Fungi</taxon>
        <taxon>Dikarya</taxon>
        <taxon>Ascomycota</taxon>
        <taxon>Pezizomycotina</taxon>
        <taxon>Orbiliomycetes</taxon>
        <taxon>Orbiliales</taxon>
        <taxon>Orbiliaceae</taxon>
        <taxon>Orbilia</taxon>
    </lineage>
</organism>
<dbReference type="Gene3D" id="3.30.40.10">
    <property type="entry name" value="Zinc/RING finger domain, C3HC4 (zinc finger)"/>
    <property type="match status" value="2"/>
</dbReference>
<evidence type="ECO:0000259" key="19">
    <source>
        <dbReference type="PROSITE" id="PS50089"/>
    </source>
</evidence>
<feature type="region of interest" description="Disordered" evidence="18">
    <location>
        <begin position="68"/>
        <end position="213"/>
    </location>
</feature>
<dbReference type="Pfam" id="PF01363">
    <property type="entry name" value="FYVE"/>
    <property type="match status" value="1"/>
</dbReference>
<sequence>MAMTEPPAHQQPYNTITTTASNDLDIDPVVASHVVVASPSSPSAGPSSSATPLIPAVDDLKIAAAAKLDVPAPSRSPVCSASSQNGPTPPSSPSQRGAPAEQAITVVTGSSNTHSDRPTTSSSASSSSRPQRLQQQQPTPPSTLPEDAAFPQAAADHSNMQDFSSSSLPPSPSNQPREPYTIEHEPLPPDTTSMSSPSSSSSGSLSTLDDGVPTLDANEATFLIRSMDADGDTVIASLPAPPSHSNNSSRSNLPQDGRPTTLPRIPSSSSQHSTVAELPNLQIPQHSPPVPFQPHQTGSQYSFPYVSTLDSRLTSSTRPERDNRPPLSPELPPWQPDSEVSHCPICSTGFSFFYRKHHCRKCGRVVCAPCSPHRIVIPKSYVVYPPNAIDVDLASESYVDAAGNRRGSYGGDTGVEVRICNTCLMGGPPSSSSQAANQARRQSIQSPPGGAGRFWQDAGPPTGVNVNSYAHGQNAGYGGNSNHHRRRTVSTSGHFTQSHAPGIAYSGGQAYPGVSYHHHHSGQQAHSLGSHHGPFQPHPPYHSHPEESQRLLPALPLTLRHPTPSYPLPNSGHSNFSFAPAQFYPSPQPPHYHTQQANHQRSVSASSSHQYNHYSPVNQPISGLLDTSQRPVPAFSMPDTSRPNLPIASQFMQGNSSSSRELQTHSAPPPSFPRLKETDYCPICQNVLPPPDPVTKDETAREAHIQSCIDNTISGHSASRRRSTSGTPTNLAQTTMTSQPSTSQPSLQPLVAAPLPRAHSSEPARRSRASSRPTGGRMVVYTATAKDTLPSGNDAKADDEKAECVICFEEFEEGDQIARLECFCRYHKKCITDWFNRRGDGQCPVHAMNE</sequence>
<keyword evidence="11 17" id="KW-0863">Zinc-finger</keyword>
<feature type="compositionally biased region" description="Low complexity" evidence="18">
    <location>
        <begin position="430"/>
        <end position="446"/>
    </location>
</feature>
<keyword evidence="14" id="KW-0472">Membrane</keyword>
<feature type="compositionally biased region" description="Polar residues" evidence="18">
    <location>
        <begin position="650"/>
        <end position="666"/>
    </location>
</feature>
<comment type="caution">
    <text evidence="21">The sequence shown here is derived from an EMBL/GenBank/DDBJ whole genome shotgun (WGS) entry which is preliminary data.</text>
</comment>
<feature type="compositionally biased region" description="Low complexity" evidence="18">
    <location>
        <begin position="243"/>
        <end position="254"/>
    </location>
</feature>
<keyword evidence="10" id="KW-0967">Endosome</keyword>
<accession>A0AAV9XBL9</accession>
<feature type="domain" description="FYVE-type" evidence="20">
    <location>
        <begin position="337"/>
        <end position="424"/>
    </location>
</feature>
<dbReference type="PROSITE" id="PS50089">
    <property type="entry name" value="ZF_RING_2"/>
    <property type="match status" value="1"/>
</dbReference>
<dbReference type="GO" id="GO:0008270">
    <property type="term" value="F:zinc ion binding"/>
    <property type="evidence" value="ECO:0007669"/>
    <property type="project" value="UniProtKB-KW"/>
</dbReference>
<dbReference type="InterPro" id="IPR011011">
    <property type="entry name" value="Znf_FYVE_PHD"/>
</dbReference>
<feature type="compositionally biased region" description="Low complexity" evidence="18">
    <location>
        <begin position="190"/>
        <end position="210"/>
    </location>
</feature>
<keyword evidence="9" id="KW-0479">Metal-binding</keyword>
<dbReference type="InterPro" id="IPR013083">
    <property type="entry name" value="Znf_RING/FYVE/PHD"/>
</dbReference>
<dbReference type="GO" id="GO:0005768">
    <property type="term" value="C:endosome"/>
    <property type="evidence" value="ECO:0007669"/>
    <property type="project" value="UniProtKB-SubCell"/>
</dbReference>
<dbReference type="Proteomes" id="UP001365542">
    <property type="component" value="Unassembled WGS sequence"/>
</dbReference>
<evidence type="ECO:0000256" key="14">
    <source>
        <dbReference type="ARBA" id="ARBA00023136"/>
    </source>
</evidence>
<dbReference type="GO" id="GO:0043161">
    <property type="term" value="P:proteasome-mediated ubiquitin-dependent protein catabolic process"/>
    <property type="evidence" value="ECO:0007669"/>
    <property type="project" value="TreeGrafter"/>
</dbReference>
<dbReference type="PANTHER" id="PTHR46661">
    <property type="entry name" value="E3 UBIQUITIN-PROTEIN LIGASE ZNRF1-LIKE PROTEIN"/>
    <property type="match status" value="1"/>
</dbReference>
<evidence type="ECO:0000256" key="18">
    <source>
        <dbReference type="SAM" id="MobiDB-lite"/>
    </source>
</evidence>
<feature type="compositionally biased region" description="Pro residues" evidence="18">
    <location>
        <begin position="326"/>
        <end position="335"/>
    </location>
</feature>
<dbReference type="SUPFAM" id="SSF57903">
    <property type="entry name" value="FYVE/PHD zinc finger"/>
    <property type="match status" value="1"/>
</dbReference>
<dbReference type="CDD" id="cd15737">
    <property type="entry name" value="FYVE2_Vac1p_like"/>
    <property type="match status" value="1"/>
</dbReference>
<keyword evidence="7" id="KW-0808">Transferase</keyword>
<protein>
    <recommendedName>
        <fullName evidence="6">RING-type E3 ubiquitin transferase</fullName>
        <ecNumber evidence="6">2.3.2.27</ecNumber>
    </recommendedName>
</protein>
<feature type="compositionally biased region" description="Polar residues" evidence="18">
    <location>
        <begin position="77"/>
        <end position="86"/>
    </location>
</feature>
<evidence type="ECO:0000256" key="4">
    <source>
        <dbReference type="ARBA" id="ARBA00004371"/>
    </source>
</evidence>
<evidence type="ECO:0000256" key="15">
    <source>
        <dbReference type="ARBA" id="ARBA00023228"/>
    </source>
</evidence>
<evidence type="ECO:0000256" key="9">
    <source>
        <dbReference type="ARBA" id="ARBA00022723"/>
    </source>
</evidence>
<dbReference type="AlphaFoldDB" id="A0AAV9XBL9"/>
<feature type="compositionally biased region" description="Low complexity" evidence="18">
    <location>
        <begin position="118"/>
        <end position="137"/>
    </location>
</feature>
<comment type="pathway">
    <text evidence="5">Protein modification; protein ubiquitination.</text>
</comment>
<dbReference type="PROSITE" id="PS50178">
    <property type="entry name" value="ZF_FYVE"/>
    <property type="match status" value="1"/>
</dbReference>
<dbReference type="GO" id="GO:0061630">
    <property type="term" value="F:ubiquitin protein ligase activity"/>
    <property type="evidence" value="ECO:0007669"/>
    <property type="project" value="UniProtKB-EC"/>
</dbReference>
<dbReference type="Pfam" id="PF13639">
    <property type="entry name" value="zf-RING_2"/>
    <property type="match status" value="1"/>
</dbReference>
<keyword evidence="12" id="KW-0833">Ubl conjugation pathway</keyword>
<keyword evidence="13" id="KW-0862">Zinc</keyword>
<dbReference type="InterPro" id="IPR001841">
    <property type="entry name" value="Znf_RING"/>
</dbReference>
<dbReference type="InterPro" id="IPR000306">
    <property type="entry name" value="Znf_FYVE"/>
</dbReference>
<evidence type="ECO:0000256" key="7">
    <source>
        <dbReference type="ARBA" id="ARBA00022679"/>
    </source>
</evidence>
<dbReference type="EC" id="2.3.2.27" evidence="6"/>
<dbReference type="InterPro" id="IPR051878">
    <property type="entry name" value="ZNRF_ubiq-protein_ligase"/>
</dbReference>
<evidence type="ECO:0000256" key="16">
    <source>
        <dbReference type="ARBA" id="ARBA00023288"/>
    </source>
</evidence>
<keyword evidence="15" id="KW-0458">Lysosome</keyword>
<dbReference type="PANTHER" id="PTHR46661:SF4">
    <property type="entry name" value="RING-TYPE DOMAIN-CONTAINING PROTEIN"/>
    <property type="match status" value="1"/>
</dbReference>
<feature type="compositionally biased region" description="Low complexity" evidence="18">
    <location>
        <begin position="733"/>
        <end position="750"/>
    </location>
</feature>
<dbReference type="GO" id="GO:0016020">
    <property type="term" value="C:membrane"/>
    <property type="evidence" value="ECO:0007669"/>
    <property type="project" value="UniProtKB-SubCell"/>
</dbReference>
<feature type="compositionally biased region" description="Low complexity" evidence="18">
    <location>
        <begin position="307"/>
        <end position="317"/>
    </location>
</feature>
<evidence type="ECO:0000256" key="11">
    <source>
        <dbReference type="ARBA" id="ARBA00022771"/>
    </source>
</evidence>
<feature type="region of interest" description="Disordered" evidence="18">
    <location>
        <begin position="1"/>
        <end position="20"/>
    </location>
</feature>
<comment type="catalytic activity">
    <reaction evidence="1">
        <text>S-ubiquitinyl-[E2 ubiquitin-conjugating enzyme]-L-cysteine + [acceptor protein]-L-lysine = [E2 ubiquitin-conjugating enzyme]-L-cysteine + N(6)-ubiquitinyl-[acceptor protein]-L-lysine.</text>
        <dbReference type="EC" id="2.3.2.27"/>
    </reaction>
</comment>
<dbReference type="SUPFAM" id="SSF57850">
    <property type="entry name" value="RING/U-box"/>
    <property type="match status" value="1"/>
</dbReference>
<keyword evidence="8" id="KW-0519">Myristate</keyword>
<proteinExistence type="predicted"/>
<dbReference type="GO" id="GO:0070936">
    <property type="term" value="P:protein K48-linked ubiquitination"/>
    <property type="evidence" value="ECO:0007669"/>
    <property type="project" value="TreeGrafter"/>
</dbReference>
<evidence type="ECO:0000256" key="13">
    <source>
        <dbReference type="ARBA" id="ARBA00022833"/>
    </source>
</evidence>
<comment type="subcellular location">
    <subcellularLocation>
        <location evidence="3">Endosome</location>
    </subcellularLocation>
    <subcellularLocation>
        <location evidence="4">Lysosome</location>
    </subcellularLocation>
    <subcellularLocation>
        <location evidence="2">Membrane</location>
        <topology evidence="2">Peripheral membrane protein</topology>
    </subcellularLocation>
</comment>
<keyword evidence="16" id="KW-0449">Lipoprotein</keyword>
<evidence type="ECO:0000256" key="12">
    <source>
        <dbReference type="ARBA" id="ARBA00022786"/>
    </source>
</evidence>
<name>A0AAV9XBL9_9PEZI</name>
<evidence type="ECO:0000256" key="2">
    <source>
        <dbReference type="ARBA" id="ARBA00004170"/>
    </source>
</evidence>
<evidence type="ECO:0000256" key="6">
    <source>
        <dbReference type="ARBA" id="ARBA00012483"/>
    </source>
</evidence>
<keyword evidence="22" id="KW-1185">Reference proteome</keyword>
<feature type="compositionally biased region" description="Polar residues" evidence="18">
    <location>
        <begin position="11"/>
        <end position="20"/>
    </location>
</feature>
<evidence type="ECO:0000256" key="17">
    <source>
        <dbReference type="PROSITE-ProRule" id="PRU00175"/>
    </source>
</evidence>
<feature type="domain" description="RING-type" evidence="19">
    <location>
        <begin position="804"/>
        <end position="846"/>
    </location>
</feature>
<evidence type="ECO:0000313" key="22">
    <source>
        <dbReference type="Proteomes" id="UP001365542"/>
    </source>
</evidence>
<reference evidence="21 22" key="1">
    <citation type="submission" date="2019-10" db="EMBL/GenBank/DDBJ databases">
        <authorList>
            <person name="Palmer J.M."/>
        </authorList>
    </citation>
    <scope>NUCLEOTIDE SEQUENCE [LARGE SCALE GENOMIC DNA]</scope>
    <source>
        <strain evidence="21 22">TWF694</strain>
    </source>
</reference>
<feature type="compositionally biased region" description="Polar residues" evidence="18">
    <location>
        <begin position="489"/>
        <end position="499"/>
    </location>
</feature>
<dbReference type="InterPro" id="IPR017455">
    <property type="entry name" value="Znf_FYVE-rel"/>
</dbReference>
<dbReference type="EMBL" id="JAVHJO010000006">
    <property type="protein sequence ID" value="KAK6539480.1"/>
    <property type="molecule type" value="Genomic_DNA"/>
</dbReference>
<evidence type="ECO:0000313" key="21">
    <source>
        <dbReference type="EMBL" id="KAK6539480.1"/>
    </source>
</evidence>
<evidence type="ECO:0000259" key="20">
    <source>
        <dbReference type="PROSITE" id="PS50178"/>
    </source>
</evidence>
<dbReference type="CDD" id="cd16489">
    <property type="entry name" value="mRING-CH-C4HC2H_ZNRF"/>
    <property type="match status" value="1"/>
</dbReference>
<feature type="compositionally biased region" description="Polar residues" evidence="18">
    <location>
        <begin position="593"/>
        <end position="630"/>
    </location>
</feature>
<feature type="compositionally biased region" description="Polar residues" evidence="18">
    <location>
        <begin position="708"/>
        <end position="717"/>
    </location>
</feature>
<evidence type="ECO:0000256" key="10">
    <source>
        <dbReference type="ARBA" id="ARBA00022753"/>
    </source>
</evidence>